<dbReference type="VEuPathDB" id="FungiDB:A1Q1_04291"/>
<dbReference type="Proteomes" id="UP000002748">
    <property type="component" value="Unassembled WGS sequence"/>
</dbReference>
<dbReference type="GO" id="GO:0003735">
    <property type="term" value="F:structural constituent of ribosome"/>
    <property type="evidence" value="ECO:0007669"/>
    <property type="project" value="TreeGrafter"/>
</dbReference>
<reference evidence="2 3" key="1">
    <citation type="journal article" date="2012" name="Eukaryot. Cell">
        <title>Draft genome sequence of CBS 2479, the standard type strain of Trichosporon asahii.</title>
        <authorList>
            <person name="Yang R.Y."/>
            <person name="Li H.T."/>
            <person name="Zhu H."/>
            <person name="Zhou G.P."/>
            <person name="Wang M."/>
            <person name="Wang L."/>
        </authorList>
    </citation>
    <scope>NUCLEOTIDE SEQUENCE [LARGE SCALE GENOMIC DNA]</scope>
    <source>
        <strain evidence="3">ATCC 90039 / CBS 2479 / JCM 2466 / KCTC 7840 / NCYC 2677 / UAMH 7654</strain>
    </source>
</reference>
<feature type="region of interest" description="Disordered" evidence="1">
    <location>
        <begin position="261"/>
        <end position="293"/>
    </location>
</feature>
<dbReference type="OrthoDB" id="10052321at2759"/>
<dbReference type="PANTHER" id="PTHR28158:SF1">
    <property type="entry name" value="SMALL RIBOSOMAL SUBUNIT PROTEIN MS45"/>
    <property type="match status" value="1"/>
</dbReference>
<dbReference type="RefSeq" id="XP_014178143.1">
    <property type="nucleotide sequence ID" value="XM_014322668.1"/>
</dbReference>
<evidence type="ECO:0008006" key="4">
    <source>
        <dbReference type="Google" id="ProtNLM"/>
    </source>
</evidence>
<name>J5QFA3_TRIAS</name>
<dbReference type="GeneID" id="25987804"/>
<feature type="region of interest" description="Disordered" evidence="1">
    <location>
        <begin position="25"/>
        <end position="50"/>
    </location>
</feature>
<accession>J5QFA3</accession>
<evidence type="ECO:0000313" key="2">
    <source>
        <dbReference type="EMBL" id="EJT47048.1"/>
    </source>
</evidence>
<gene>
    <name evidence="2" type="ORF">A1Q1_04291</name>
</gene>
<proteinExistence type="predicted"/>
<dbReference type="PANTHER" id="PTHR28158">
    <property type="entry name" value="37S RIBOSOMAL PROTEIN S35, MITOCHONDRIAL"/>
    <property type="match status" value="1"/>
</dbReference>
<organism evidence="2 3">
    <name type="scientific">Trichosporon asahii var. asahii (strain ATCC 90039 / CBS 2479 / JCM 2466 / KCTC 7840 / NBRC 103889/ NCYC 2677 / UAMH 7654)</name>
    <name type="common">Yeast</name>
    <dbReference type="NCBI Taxonomy" id="1186058"/>
    <lineage>
        <taxon>Eukaryota</taxon>
        <taxon>Fungi</taxon>
        <taxon>Dikarya</taxon>
        <taxon>Basidiomycota</taxon>
        <taxon>Agaricomycotina</taxon>
        <taxon>Tremellomycetes</taxon>
        <taxon>Trichosporonales</taxon>
        <taxon>Trichosporonaceae</taxon>
        <taxon>Trichosporon</taxon>
    </lineage>
</organism>
<feature type="region of interest" description="Disordered" evidence="1">
    <location>
        <begin position="214"/>
        <end position="240"/>
    </location>
</feature>
<dbReference type="AlphaFoldDB" id="J5QFA3"/>
<dbReference type="InterPro" id="IPR021036">
    <property type="entry name" value="Ribosomal_mS45"/>
</dbReference>
<sequence>MSFVANAVAGPSRVRVARSAFNAAGCARHQSTESSPQPHRAGPPNSDKLDKIEMGNLARAWKAKTRQGDRDPAVFEHNYKVWLQTVGAVFKKGGKKGEKAKWLGVDMPFATNPSFQPPPPISDAILTQIDQELRSGEKTIGQIATQFSVSKARIEAIAKLKEVEAEFRRQNLPLNKAYQAGMERLLGCSIPYDPKQEKAPSPRALRDEEIARVGHESTEAEIQEEERGALGSFGDLRKQSDSQGLEKEAWAFVSEAEYVSGTSAAQQAMDRAAEHPPRPPAPETPSNYNKPGKHVFRFIDTSKKGQQRRAAQQAHQK</sequence>
<dbReference type="GO" id="GO:0005763">
    <property type="term" value="C:mitochondrial small ribosomal subunit"/>
    <property type="evidence" value="ECO:0007669"/>
    <property type="project" value="TreeGrafter"/>
</dbReference>
<comment type="caution">
    <text evidence="2">The sequence shown here is derived from an EMBL/GenBank/DDBJ whole genome shotgun (WGS) entry which is preliminary data.</text>
</comment>
<dbReference type="HOGENOM" id="CLU_877698_0_0_1"/>
<protein>
    <recommendedName>
        <fullName evidence="4">Eukaryotic mitochondrial regulator protein-domain-containing protein</fullName>
    </recommendedName>
</protein>
<dbReference type="KEGG" id="tasa:A1Q1_04291"/>
<dbReference type="EMBL" id="ALBS01000266">
    <property type="protein sequence ID" value="EJT47048.1"/>
    <property type="molecule type" value="Genomic_DNA"/>
</dbReference>
<dbReference type="Pfam" id="PF12298">
    <property type="entry name" value="Bot1p"/>
    <property type="match status" value="1"/>
</dbReference>
<dbReference type="GO" id="GO:0032543">
    <property type="term" value="P:mitochondrial translation"/>
    <property type="evidence" value="ECO:0007669"/>
    <property type="project" value="TreeGrafter"/>
</dbReference>
<evidence type="ECO:0000256" key="1">
    <source>
        <dbReference type="SAM" id="MobiDB-lite"/>
    </source>
</evidence>
<evidence type="ECO:0000313" key="3">
    <source>
        <dbReference type="Proteomes" id="UP000002748"/>
    </source>
</evidence>